<organism evidence="1 2">
    <name type="scientific">Periplaneta americana</name>
    <name type="common">American cockroach</name>
    <name type="synonym">Blatta americana</name>
    <dbReference type="NCBI Taxonomy" id="6978"/>
    <lineage>
        <taxon>Eukaryota</taxon>
        <taxon>Metazoa</taxon>
        <taxon>Ecdysozoa</taxon>
        <taxon>Arthropoda</taxon>
        <taxon>Hexapoda</taxon>
        <taxon>Insecta</taxon>
        <taxon>Pterygota</taxon>
        <taxon>Neoptera</taxon>
        <taxon>Polyneoptera</taxon>
        <taxon>Dictyoptera</taxon>
        <taxon>Blattodea</taxon>
        <taxon>Blattoidea</taxon>
        <taxon>Blattidae</taxon>
        <taxon>Blattinae</taxon>
        <taxon>Periplaneta</taxon>
    </lineage>
</organism>
<dbReference type="EMBL" id="JAJSOF020000033">
    <property type="protein sequence ID" value="KAJ4429375.1"/>
    <property type="molecule type" value="Genomic_DNA"/>
</dbReference>
<dbReference type="Proteomes" id="UP001148838">
    <property type="component" value="Unassembled WGS sequence"/>
</dbReference>
<protein>
    <submittedName>
        <fullName evidence="1">Uncharacterized protein</fullName>
    </submittedName>
</protein>
<evidence type="ECO:0000313" key="2">
    <source>
        <dbReference type="Proteomes" id="UP001148838"/>
    </source>
</evidence>
<proteinExistence type="predicted"/>
<reference evidence="1 2" key="1">
    <citation type="journal article" date="2022" name="Allergy">
        <title>Genome assembly and annotation of Periplaneta americana reveal a comprehensive cockroach allergen profile.</title>
        <authorList>
            <person name="Wang L."/>
            <person name="Xiong Q."/>
            <person name="Saelim N."/>
            <person name="Wang L."/>
            <person name="Nong W."/>
            <person name="Wan A.T."/>
            <person name="Shi M."/>
            <person name="Liu X."/>
            <person name="Cao Q."/>
            <person name="Hui J.H.L."/>
            <person name="Sookrung N."/>
            <person name="Leung T.F."/>
            <person name="Tungtrongchitr A."/>
            <person name="Tsui S.K.W."/>
        </authorList>
    </citation>
    <scope>NUCLEOTIDE SEQUENCE [LARGE SCALE GENOMIC DNA]</scope>
    <source>
        <strain evidence="1">PWHHKU_190912</strain>
    </source>
</reference>
<name>A0ABQ8S6J6_PERAM</name>
<keyword evidence="2" id="KW-1185">Reference proteome</keyword>
<sequence>MAGLCEGGNEPPGSLKASVSRIGVPNLDLNSFPIVVIFYCIRLGSTQYVITGTLKIEVTKILFLGLTLQMNYLPLVNVEENEGDHVAVYRRSALLTFSSVMCSRSVWFILKQYP</sequence>
<evidence type="ECO:0000313" key="1">
    <source>
        <dbReference type="EMBL" id="KAJ4429375.1"/>
    </source>
</evidence>
<gene>
    <name evidence="1" type="ORF">ANN_21532</name>
</gene>
<comment type="caution">
    <text evidence="1">The sequence shown here is derived from an EMBL/GenBank/DDBJ whole genome shotgun (WGS) entry which is preliminary data.</text>
</comment>
<accession>A0ABQ8S6J6</accession>